<sequence>MLKDGNDPTISSLTEICHTNGLNLPYILFGVHIDDEAETLLRLAQTHPNRRHALMTLLGDPALPQDLA</sequence>
<evidence type="ECO:0000313" key="2">
    <source>
        <dbReference type="Proteomes" id="UP001623290"/>
    </source>
</evidence>
<evidence type="ECO:0000313" key="1">
    <source>
        <dbReference type="EMBL" id="WRY34480.1"/>
    </source>
</evidence>
<keyword evidence="2" id="KW-1185">Reference proteome</keyword>
<name>A0ABZ1E1C7_9RHOB</name>
<dbReference type="Proteomes" id="UP001623290">
    <property type="component" value="Chromosome"/>
</dbReference>
<dbReference type="RefSeq" id="WP_339108229.1">
    <property type="nucleotide sequence ID" value="NZ_CP135443.1"/>
</dbReference>
<evidence type="ECO:0008006" key="3">
    <source>
        <dbReference type="Google" id="ProtNLM"/>
    </source>
</evidence>
<dbReference type="EMBL" id="CP135443">
    <property type="protein sequence ID" value="WRY34480.1"/>
    <property type="molecule type" value="Genomic_DNA"/>
</dbReference>
<proteinExistence type="predicted"/>
<protein>
    <recommendedName>
        <fullName evidence="3">Transcriptional regulator</fullName>
    </recommendedName>
</protein>
<reference evidence="1 2" key="1">
    <citation type="submission" date="2023-09" db="EMBL/GenBank/DDBJ databases">
        <title>Thioclava shenzhenensis sp. nov., a multidrug resistant bacteria-antagonizing species isolated from coastal seawater.</title>
        <authorList>
            <person name="Long M."/>
        </authorList>
    </citation>
    <scope>NUCLEOTIDE SEQUENCE [LARGE SCALE GENOMIC DNA]</scope>
    <source>
        <strain evidence="1 2">FTW29</strain>
    </source>
</reference>
<accession>A0ABZ1E1C7</accession>
<organism evidence="1 2">
    <name type="scientific">Thioclava litoralis</name>
    <dbReference type="NCBI Taxonomy" id="3076557"/>
    <lineage>
        <taxon>Bacteria</taxon>
        <taxon>Pseudomonadati</taxon>
        <taxon>Pseudomonadota</taxon>
        <taxon>Alphaproteobacteria</taxon>
        <taxon>Rhodobacterales</taxon>
        <taxon>Paracoccaceae</taxon>
        <taxon>Thioclava</taxon>
    </lineage>
</organism>
<gene>
    <name evidence="1" type="ORF">RPE78_04095</name>
</gene>